<name>A0A6A7B6W1_9PLEO</name>
<gene>
    <name evidence="1" type="ORF">T440DRAFT_529331</name>
</gene>
<sequence>MKVDFPWIEQRHLSRSPRLVRIASEEMQRHDQTCTCYLDFSAPANNRNVLRIFAASKISPGECILFDWTATAAGSTMETGSCGNCYGLIPDVPTQGRCILKIYCGMSATINIYHRVLCKHAFEGLTMPTNGLRENASPLRPLIVLRFIATFIQAGAKRSPLDHPLIVRLQPLAPRCHLHISSPSPNPLSSGLGPWSNSESAYLITATLIARCHKLYGPASQIIRLVHLMRQEASST</sequence>
<dbReference type="AlphaFoldDB" id="A0A6A7B6W1"/>
<evidence type="ECO:0000313" key="1">
    <source>
        <dbReference type="EMBL" id="KAF2851306.1"/>
    </source>
</evidence>
<evidence type="ECO:0008006" key="3">
    <source>
        <dbReference type="Google" id="ProtNLM"/>
    </source>
</evidence>
<reference evidence="1" key="1">
    <citation type="submission" date="2020-01" db="EMBL/GenBank/DDBJ databases">
        <authorList>
            <consortium name="DOE Joint Genome Institute"/>
            <person name="Haridas S."/>
            <person name="Albert R."/>
            <person name="Binder M."/>
            <person name="Bloem J."/>
            <person name="Labutti K."/>
            <person name="Salamov A."/>
            <person name="Andreopoulos B."/>
            <person name="Baker S.E."/>
            <person name="Barry K."/>
            <person name="Bills G."/>
            <person name="Bluhm B.H."/>
            <person name="Cannon C."/>
            <person name="Castanera R."/>
            <person name="Culley D.E."/>
            <person name="Daum C."/>
            <person name="Ezra D."/>
            <person name="Gonzalez J.B."/>
            <person name="Henrissat B."/>
            <person name="Kuo A."/>
            <person name="Liang C."/>
            <person name="Lipzen A."/>
            <person name="Lutzoni F."/>
            <person name="Magnuson J."/>
            <person name="Mondo S."/>
            <person name="Nolan M."/>
            <person name="Ohm R."/>
            <person name="Pangilinan J."/>
            <person name="Park H.-J."/>
            <person name="Ramirez L."/>
            <person name="Alfaro M."/>
            <person name="Sun H."/>
            <person name="Tritt A."/>
            <person name="Yoshinaga Y."/>
            <person name="Zwiers L.-H."/>
            <person name="Turgeon B.G."/>
            <person name="Goodwin S.B."/>
            <person name="Spatafora J.W."/>
            <person name="Crous P.W."/>
            <person name="Grigoriev I.V."/>
        </authorList>
    </citation>
    <scope>NUCLEOTIDE SEQUENCE</scope>
    <source>
        <strain evidence="1">IPT5</strain>
    </source>
</reference>
<evidence type="ECO:0000313" key="2">
    <source>
        <dbReference type="Proteomes" id="UP000799423"/>
    </source>
</evidence>
<keyword evidence="2" id="KW-1185">Reference proteome</keyword>
<proteinExistence type="predicted"/>
<accession>A0A6A7B6W1</accession>
<organism evidence="1 2">
    <name type="scientific">Plenodomus tracheiphilus IPT5</name>
    <dbReference type="NCBI Taxonomy" id="1408161"/>
    <lineage>
        <taxon>Eukaryota</taxon>
        <taxon>Fungi</taxon>
        <taxon>Dikarya</taxon>
        <taxon>Ascomycota</taxon>
        <taxon>Pezizomycotina</taxon>
        <taxon>Dothideomycetes</taxon>
        <taxon>Pleosporomycetidae</taxon>
        <taxon>Pleosporales</taxon>
        <taxon>Pleosporineae</taxon>
        <taxon>Leptosphaeriaceae</taxon>
        <taxon>Plenodomus</taxon>
    </lineage>
</organism>
<dbReference type="Proteomes" id="UP000799423">
    <property type="component" value="Unassembled WGS sequence"/>
</dbReference>
<dbReference type="OrthoDB" id="438641at2759"/>
<dbReference type="EMBL" id="MU006303">
    <property type="protein sequence ID" value="KAF2851306.1"/>
    <property type="molecule type" value="Genomic_DNA"/>
</dbReference>
<protein>
    <recommendedName>
        <fullName evidence="3">SET domain-containing protein</fullName>
    </recommendedName>
</protein>